<feature type="transmembrane region" description="Helical" evidence="1">
    <location>
        <begin position="32"/>
        <end position="55"/>
    </location>
</feature>
<dbReference type="KEGG" id="lum:CNR27_07925"/>
<dbReference type="OrthoDB" id="5298497at2"/>
<dbReference type="PANTHER" id="PTHR34351:SF1">
    <property type="entry name" value="SLR1927 PROTEIN"/>
    <property type="match status" value="1"/>
</dbReference>
<dbReference type="EMBL" id="CP023406">
    <property type="protein sequence ID" value="ATD67368.1"/>
    <property type="molecule type" value="Genomic_DNA"/>
</dbReference>
<reference evidence="3" key="1">
    <citation type="submission" date="2017-09" db="EMBL/GenBank/DDBJ databases">
        <title>Luteimonas liuhanmingii sp.nov., isolated from the intestinal contents of Tibetan Plateau Pika in Yushu, Qinghai Province, China.</title>
        <authorList>
            <person name="Gui Z."/>
        </authorList>
    </citation>
    <scope>NUCLEOTIDE SEQUENCE [LARGE SCALE GENOMIC DNA]</scope>
    <source>
        <strain evidence="3">100111</strain>
    </source>
</reference>
<accession>A0A290XEC7</accession>
<dbReference type="PANTHER" id="PTHR34351">
    <property type="entry name" value="SLR1927 PROTEIN-RELATED"/>
    <property type="match status" value="1"/>
</dbReference>
<gene>
    <name evidence="2" type="ORF">CNR27_07925</name>
</gene>
<feature type="transmembrane region" description="Helical" evidence="1">
    <location>
        <begin position="61"/>
        <end position="80"/>
    </location>
</feature>
<protein>
    <submittedName>
        <fullName evidence="2">DUF58 domain-containing protein</fullName>
    </submittedName>
</protein>
<organism evidence="2 3">
    <name type="scientific">Luteimonas chenhongjianii</name>
    <dbReference type="NCBI Taxonomy" id="2006110"/>
    <lineage>
        <taxon>Bacteria</taxon>
        <taxon>Pseudomonadati</taxon>
        <taxon>Pseudomonadota</taxon>
        <taxon>Gammaproteobacteria</taxon>
        <taxon>Lysobacterales</taxon>
        <taxon>Lysobacteraceae</taxon>
        <taxon>Luteimonas</taxon>
    </lineage>
</organism>
<keyword evidence="1" id="KW-1133">Transmembrane helix</keyword>
<dbReference type="AlphaFoldDB" id="A0A290XEC7"/>
<keyword evidence="3" id="KW-1185">Reference proteome</keyword>
<name>A0A290XEC7_9GAMM</name>
<evidence type="ECO:0000313" key="2">
    <source>
        <dbReference type="EMBL" id="ATD67368.1"/>
    </source>
</evidence>
<proteinExistence type="predicted"/>
<dbReference type="RefSeq" id="WP_096297731.1">
    <property type="nucleotide sequence ID" value="NZ_CP023406.1"/>
</dbReference>
<keyword evidence="1" id="KW-0472">Membrane</keyword>
<keyword evidence="1" id="KW-0812">Transmembrane</keyword>
<evidence type="ECO:0000256" key="1">
    <source>
        <dbReference type="SAM" id="Phobius"/>
    </source>
</evidence>
<sequence length="317" mass="34936">MPALTGLLRRIQGWVRPRHPEPLPVRLERRRIYILPTGFGAFVAALLGTMAIGALNYNNNPALLLCLLLVGAALASLLWTQLQLSAMEVRAIQGEPVAAGLPMPLHVHVEAPPGRERRGLRVDIEGSAATLSLDDTGGEATVALATVRRGWLTPPRLRISTSRPLGLARAWSWVWPQTRFLVYPAPEPVGPPLPSNGGDAAEPRLDPAGEELHHLRDWRSGDAPRTIAWKASARRDVLIVRELERPRGDDVTLDWRRLGGLDHEARIRRLARWVDEAERQALRYRLQLPGAQPIGPDRGAAHRHACLRALALLPEAG</sequence>
<evidence type="ECO:0000313" key="3">
    <source>
        <dbReference type="Proteomes" id="UP000218968"/>
    </source>
</evidence>
<dbReference type="Proteomes" id="UP000218968">
    <property type="component" value="Chromosome"/>
</dbReference>